<evidence type="ECO:0000256" key="7">
    <source>
        <dbReference type="ARBA" id="ARBA00022958"/>
    </source>
</evidence>
<comment type="similarity">
    <text evidence="1 9 10">Belongs to the TRAFAC class TrmE-Era-EngA-EngB-Septin-like GTPase superfamily. TrmE GTPase family.</text>
</comment>
<keyword evidence="3 9" id="KW-0479">Metal-binding</keyword>
<evidence type="ECO:0000256" key="5">
    <source>
        <dbReference type="ARBA" id="ARBA00022801"/>
    </source>
</evidence>
<dbReference type="GO" id="GO:0002098">
    <property type="term" value="P:tRNA wobble uridine modification"/>
    <property type="evidence" value="ECO:0007669"/>
    <property type="project" value="TreeGrafter"/>
</dbReference>
<dbReference type="InterPro" id="IPR006073">
    <property type="entry name" value="GTP-bd"/>
</dbReference>
<feature type="binding site" evidence="9">
    <location>
        <position position="257"/>
    </location>
    <ligand>
        <name>K(+)</name>
        <dbReference type="ChEBI" id="CHEBI:29103"/>
    </ligand>
</feature>
<reference evidence="12" key="2">
    <citation type="journal article" date="2021" name="PeerJ">
        <title>Extensive microbial diversity within the chicken gut microbiome revealed by metagenomics and culture.</title>
        <authorList>
            <person name="Gilroy R."/>
            <person name="Ravi A."/>
            <person name="Getino M."/>
            <person name="Pursley I."/>
            <person name="Horton D.L."/>
            <person name="Alikhan N.F."/>
            <person name="Baker D."/>
            <person name="Gharbi K."/>
            <person name="Hall N."/>
            <person name="Watson M."/>
            <person name="Adriaenssens E.M."/>
            <person name="Foster-Nyarko E."/>
            <person name="Jarju S."/>
            <person name="Secka A."/>
            <person name="Antonio M."/>
            <person name="Oren A."/>
            <person name="Chaudhuri R.R."/>
            <person name="La Ragione R."/>
            <person name="Hildebrand F."/>
            <person name="Pallen M.J."/>
        </authorList>
    </citation>
    <scope>NUCLEOTIDE SEQUENCE</scope>
    <source>
        <strain evidence="12">CHK189-12415</strain>
    </source>
</reference>
<dbReference type="InterPro" id="IPR031168">
    <property type="entry name" value="G_TrmE"/>
</dbReference>
<dbReference type="GO" id="GO:0042802">
    <property type="term" value="F:identical protein binding"/>
    <property type="evidence" value="ECO:0007669"/>
    <property type="project" value="UniProtKB-ARBA"/>
</dbReference>
<evidence type="ECO:0000256" key="3">
    <source>
        <dbReference type="ARBA" id="ARBA00022723"/>
    </source>
</evidence>
<gene>
    <name evidence="9 12" type="primary">mnmE</name>
    <name evidence="9" type="synonym">trmE</name>
    <name evidence="12" type="ORF">IAB37_01865</name>
</gene>
<comment type="caution">
    <text evidence="12">The sequence shown here is derived from an EMBL/GenBank/DDBJ whole genome shotgun (WGS) entry which is preliminary data.</text>
</comment>
<dbReference type="InterPro" id="IPR018948">
    <property type="entry name" value="GTP-bd_TrmE_N"/>
</dbReference>
<dbReference type="NCBIfam" id="TIGR00450">
    <property type="entry name" value="mnmE_trmE_thdF"/>
    <property type="match status" value="1"/>
</dbReference>
<feature type="binding site" evidence="9">
    <location>
        <position position="252"/>
    </location>
    <ligand>
        <name>K(+)</name>
        <dbReference type="ChEBI" id="CHEBI:29103"/>
    </ligand>
</feature>
<evidence type="ECO:0000256" key="9">
    <source>
        <dbReference type="HAMAP-Rule" id="MF_00379"/>
    </source>
</evidence>
<comment type="subunit">
    <text evidence="9">Homodimer. Heterotetramer of two MnmE and two MnmG subunits.</text>
</comment>
<dbReference type="InterPro" id="IPR027266">
    <property type="entry name" value="TrmE/GcvT-like"/>
</dbReference>
<dbReference type="CDD" id="cd04164">
    <property type="entry name" value="trmE"/>
    <property type="match status" value="1"/>
</dbReference>
<evidence type="ECO:0000259" key="11">
    <source>
        <dbReference type="PROSITE" id="PS51709"/>
    </source>
</evidence>
<dbReference type="Pfam" id="PF12631">
    <property type="entry name" value="MnmE_helical"/>
    <property type="match status" value="1"/>
</dbReference>
<organism evidence="12 13">
    <name type="scientific">Candidatus Faecivivens stercoravium</name>
    <dbReference type="NCBI Taxonomy" id="2840803"/>
    <lineage>
        <taxon>Bacteria</taxon>
        <taxon>Bacillati</taxon>
        <taxon>Bacillota</taxon>
        <taxon>Clostridia</taxon>
        <taxon>Eubacteriales</taxon>
        <taxon>Oscillospiraceae</taxon>
        <taxon>Oscillospiraceae incertae sedis</taxon>
        <taxon>Candidatus Faecivivens</taxon>
    </lineage>
</organism>
<dbReference type="InterPro" id="IPR027368">
    <property type="entry name" value="MnmE_dom2"/>
</dbReference>
<keyword evidence="2 9" id="KW-0819">tRNA processing</keyword>
<dbReference type="EMBL" id="DVHA01000062">
    <property type="protein sequence ID" value="HIR60309.1"/>
    <property type="molecule type" value="Genomic_DNA"/>
</dbReference>
<feature type="binding site" evidence="9">
    <location>
        <position position="237"/>
    </location>
    <ligand>
        <name>Mg(2+)</name>
        <dbReference type="ChEBI" id="CHEBI:18420"/>
    </ligand>
</feature>
<dbReference type="EC" id="3.6.-.-" evidence="9"/>
<comment type="caution">
    <text evidence="9">Lacks conserved residue(s) required for the propagation of feature annotation.</text>
</comment>
<dbReference type="Gene3D" id="1.20.120.430">
    <property type="entry name" value="tRNA modification GTPase MnmE domain 2"/>
    <property type="match status" value="1"/>
</dbReference>
<dbReference type="InterPro" id="IPR004520">
    <property type="entry name" value="GTPase_MnmE"/>
</dbReference>
<dbReference type="GO" id="GO:0005829">
    <property type="term" value="C:cytosol"/>
    <property type="evidence" value="ECO:0007669"/>
    <property type="project" value="TreeGrafter"/>
</dbReference>
<sequence>MLELRGDTIAAVATPNAVGGISVVRISGPDALAVADRIFRTVSGRPLASYKGYTAAYGHILRDGETLDDGIATVFKAPHSYTGEDVVEISCHGGLLVTRDVLRAALREGARLAGPGEFTRRAFLNGKLSLTQAEAVADLIGASSEQSVRAARSAMDGALYRKIHGITEDLLGVSAHLAAYIDYPEEDVEEVTGPELLEKCRESLSALRSLLQNFDRGRLMREGADTVIVGKPNVGKSTLMNLLSGCDRSIVTDIPGTTRDIVEETVNLGDVVLRLADTAGIRDTENLVERIGVDIALGRLQKAELAIAVFDLSEPLSAEDGRILQELSEREIPTVAVLNKNDLPPVWDPSVISARFPHTLTLSAGGSEADQESALSALNREIASLLSLSGFDPNEAMLANERQRACAAEAAELLSDVCGTIEAGYTLDAVDVALESALSALFRLTGEKVSDRVVDEVFEKFCVGK</sequence>
<dbReference type="AlphaFoldDB" id="A0A9D1J4P0"/>
<evidence type="ECO:0000256" key="4">
    <source>
        <dbReference type="ARBA" id="ARBA00022741"/>
    </source>
</evidence>
<dbReference type="Proteomes" id="UP000824241">
    <property type="component" value="Unassembled WGS sequence"/>
</dbReference>
<keyword evidence="9" id="KW-0963">Cytoplasm</keyword>
<evidence type="ECO:0000256" key="6">
    <source>
        <dbReference type="ARBA" id="ARBA00022842"/>
    </source>
</evidence>
<feature type="binding site" evidence="9">
    <location>
        <position position="465"/>
    </location>
    <ligand>
        <name>(6S)-5-formyl-5,6,7,8-tetrahydrofolate</name>
        <dbReference type="ChEBI" id="CHEBI:57457"/>
    </ligand>
</feature>
<dbReference type="GO" id="GO:0046872">
    <property type="term" value="F:metal ion binding"/>
    <property type="evidence" value="ECO:0007669"/>
    <property type="project" value="UniProtKB-KW"/>
</dbReference>
<evidence type="ECO:0000256" key="8">
    <source>
        <dbReference type="ARBA" id="ARBA00023134"/>
    </source>
</evidence>
<keyword evidence="6 9" id="KW-0460">Magnesium</keyword>
<dbReference type="FunFam" id="3.30.1360.120:FF:000003">
    <property type="entry name" value="tRNA modification GTPase MnmE"/>
    <property type="match status" value="1"/>
</dbReference>
<proteinExistence type="inferred from homology"/>
<dbReference type="InterPro" id="IPR025867">
    <property type="entry name" value="MnmE_helical"/>
</dbReference>
<dbReference type="InterPro" id="IPR027417">
    <property type="entry name" value="P-loop_NTPase"/>
</dbReference>
<evidence type="ECO:0000256" key="2">
    <source>
        <dbReference type="ARBA" id="ARBA00022694"/>
    </source>
</evidence>
<dbReference type="CDD" id="cd14858">
    <property type="entry name" value="TrmE_N"/>
    <property type="match status" value="1"/>
</dbReference>
<keyword evidence="4 9" id="KW-0547">Nucleotide-binding</keyword>
<reference evidence="12" key="1">
    <citation type="submission" date="2020-10" db="EMBL/GenBank/DDBJ databases">
        <authorList>
            <person name="Gilroy R."/>
        </authorList>
    </citation>
    <scope>NUCLEOTIDE SEQUENCE</scope>
    <source>
        <strain evidence="12">CHK189-12415</strain>
    </source>
</reference>
<name>A0A9D1J4P0_9FIRM</name>
<dbReference type="Pfam" id="PF10396">
    <property type="entry name" value="TrmE_N"/>
    <property type="match status" value="1"/>
</dbReference>
<dbReference type="NCBIfam" id="TIGR00231">
    <property type="entry name" value="small_GTP"/>
    <property type="match status" value="1"/>
</dbReference>
<dbReference type="GO" id="GO:0030488">
    <property type="term" value="P:tRNA methylation"/>
    <property type="evidence" value="ECO:0007669"/>
    <property type="project" value="TreeGrafter"/>
</dbReference>
<dbReference type="HAMAP" id="MF_00379">
    <property type="entry name" value="GTPase_MnmE"/>
    <property type="match status" value="1"/>
</dbReference>
<dbReference type="SUPFAM" id="SSF103025">
    <property type="entry name" value="Folate-binding domain"/>
    <property type="match status" value="1"/>
</dbReference>
<dbReference type="Gene3D" id="3.40.50.300">
    <property type="entry name" value="P-loop containing nucleotide triphosphate hydrolases"/>
    <property type="match status" value="1"/>
</dbReference>
<dbReference type="GO" id="GO:0003924">
    <property type="term" value="F:GTPase activity"/>
    <property type="evidence" value="ECO:0007669"/>
    <property type="project" value="UniProtKB-UniRule"/>
</dbReference>
<feature type="binding site" evidence="9">
    <location>
        <begin position="277"/>
        <end position="280"/>
    </location>
    <ligand>
        <name>GTP</name>
        <dbReference type="ChEBI" id="CHEBI:37565"/>
    </ligand>
</feature>
<keyword evidence="5 9" id="KW-0378">Hydrolase</keyword>
<evidence type="ECO:0000313" key="12">
    <source>
        <dbReference type="EMBL" id="HIR60309.1"/>
    </source>
</evidence>
<dbReference type="PANTHER" id="PTHR42714:SF2">
    <property type="entry name" value="TRNA MODIFICATION GTPASE GTPBP3, MITOCHONDRIAL"/>
    <property type="match status" value="1"/>
</dbReference>
<accession>A0A9D1J4P0</accession>
<comment type="subcellular location">
    <subcellularLocation>
        <location evidence="9">Cytoplasm</location>
    </subcellularLocation>
</comment>
<feature type="domain" description="TrmE-type G" evidence="11">
    <location>
        <begin position="223"/>
        <end position="387"/>
    </location>
</feature>
<dbReference type="Pfam" id="PF01926">
    <property type="entry name" value="MMR_HSR1"/>
    <property type="match status" value="1"/>
</dbReference>
<keyword evidence="7 9" id="KW-0630">Potassium</keyword>
<evidence type="ECO:0000313" key="13">
    <source>
        <dbReference type="Proteomes" id="UP000824241"/>
    </source>
</evidence>
<dbReference type="SUPFAM" id="SSF52540">
    <property type="entry name" value="P-loop containing nucleoside triphosphate hydrolases"/>
    <property type="match status" value="1"/>
</dbReference>
<dbReference type="GO" id="GO:0005525">
    <property type="term" value="F:GTP binding"/>
    <property type="evidence" value="ECO:0007669"/>
    <property type="project" value="UniProtKB-UniRule"/>
</dbReference>
<feature type="binding site" evidence="9">
    <location>
        <position position="233"/>
    </location>
    <ligand>
        <name>K(+)</name>
        <dbReference type="ChEBI" id="CHEBI:29103"/>
    </ligand>
</feature>
<feature type="binding site" evidence="9">
    <location>
        <begin position="252"/>
        <end position="258"/>
    </location>
    <ligand>
        <name>GTP</name>
        <dbReference type="ChEBI" id="CHEBI:37565"/>
    </ligand>
</feature>
<dbReference type="InterPro" id="IPR005225">
    <property type="entry name" value="Small_GTP-bd"/>
</dbReference>
<comment type="function">
    <text evidence="9">Exhibits a very high intrinsic GTPase hydrolysis rate. Involved in the addition of a carboxymethylaminomethyl (cmnm) group at the wobble position (U34) of certain tRNAs, forming tRNA-cmnm(5)s(2)U34.</text>
</comment>
<comment type="cofactor">
    <cofactor evidence="9">
        <name>K(+)</name>
        <dbReference type="ChEBI" id="CHEBI:29103"/>
    </cofactor>
    <text evidence="9">Binds 1 potassium ion per subunit.</text>
</comment>
<feature type="binding site" evidence="9">
    <location>
        <position position="88"/>
    </location>
    <ligand>
        <name>(6S)-5-formyl-5,6,7,8-tetrahydrofolate</name>
        <dbReference type="ChEBI" id="CHEBI:57457"/>
    </ligand>
</feature>
<dbReference type="Gene3D" id="3.30.1360.120">
    <property type="entry name" value="Probable tRNA modification gtpase trme, domain 1"/>
    <property type="match status" value="1"/>
</dbReference>
<feature type="binding site" evidence="9">
    <location>
        <begin position="233"/>
        <end position="238"/>
    </location>
    <ligand>
        <name>GTP</name>
        <dbReference type="ChEBI" id="CHEBI:37565"/>
    </ligand>
</feature>
<feature type="binding site" evidence="9">
    <location>
        <position position="25"/>
    </location>
    <ligand>
        <name>(6S)-5-formyl-5,6,7,8-tetrahydrofolate</name>
        <dbReference type="ChEBI" id="CHEBI:57457"/>
    </ligand>
</feature>
<dbReference type="PANTHER" id="PTHR42714">
    <property type="entry name" value="TRNA MODIFICATION GTPASE GTPBP3"/>
    <property type="match status" value="1"/>
</dbReference>
<feature type="binding site" evidence="9">
    <location>
        <position position="254"/>
    </location>
    <ligand>
        <name>K(+)</name>
        <dbReference type="ChEBI" id="CHEBI:29103"/>
    </ligand>
</feature>
<dbReference type="SUPFAM" id="SSF116878">
    <property type="entry name" value="TrmE connector domain"/>
    <property type="match status" value="1"/>
</dbReference>
<feature type="binding site" evidence="9">
    <location>
        <position position="127"/>
    </location>
    <ligand>
        <name>(6S)-5-formyl-5,6,7,8-tetrahydrofolate</name>
        <dbReference type="ChEBI" id="CHEBI:57457"/>
    </ligand>
</feature>
<feature type="binding site" evidence="9">
    <location>
        <position position="258"/>
    </location>
    <ligand>
        <name>Mg(2+)</name>
        <dbReference type="ChEBI" id="CHEBI:18420"/>
    </ligand>
</feature>
<dbReference type="PROSITE" id="PS51709">
    <property type="entry name" value="G_TRME"/>
    <property type="match status" value="1"/>
</dbReference>
<protein>
    <recommendedName>
        <fullName evidence="9">tRNA modification GTPase MnmE</fullName>
        <ecNumber evidence="9">3.6.-.-</ecNumber>
    </recommendedName>
</protein>
<keyword evidence="8 9" id="KW-0342">GTP-binding</keyword>
<evidence type="ECO:0000256" key="1">
    <source>
        <dbReference type="ARBA" id="ARBA00011043"/>
    </source>
</evidence>
<evidence type="ECO:0000256" key="10">
    <source>
        <dbReference type="RuleBase" id="RU003313"/>
    </source>
</evidence>